<keyword evidence="15" id="KW-0539">Nucleus</keyword>
<protein>
    <submittedName>
        <fullName evidence="17">Poly [ADP-ribose] polymerase 2-like</fullName>
    </submittedName>
</protein>
<dbReference type="PANTHER" id="PTHR10459:SF60">
    <property type="entry name" value="POLY [ADP-RIBOSE] POLYMERASE 2"/>
    <property type="match status" value="1"/>
</dbReference>
<dbReference type="PRINTS" id="PR00259">
    <property type="entry name" value="TMFOUR"/>
</dbReference>
<dbReference type="GO" id="GO:0003950">
    <property type="term" value="F:NAD+ poly-ADP-ribosyltransferase activity"/>
    <property type="evidence" value="ECO:0007669"/>
    <property type="project" value="UniProtKB-UniRule"/>
</dbReference>
<dbReference type="Pfam" id="PF00335">
    <property type="entry name" value="Tetraspanin"/>
    <property type="match status" value="1"/>
</dbReference>
<evidence type="ECO:0000256" key="10">
    <source>
        <dbReference type="ARBA" id="ARBA00022833"/>
    </source>
</evidence>
<dbReference type="OrthoDB" id="429950at2759"/>
<evidence type="ECO:0000256" key="12">
    <source>
        <dbReference type="ARBA" id="ARBA00023027"/>
    </source>
</evidence>
<evidence type="ECO:0000256" key="11">
    <source>
        <dbReference type="ARBA" id="ARBA00022989"/>
    </source>
</evidence>
<dbReference type="SUPFAM" id="SSF48652">
    <property type="entry name" value="Tetraspanin"/>
    <property type="match status" value="1"/>
</dbReference>
<evidence type="ECO:0000313" key="18">
    <source>
        <dbReference type="Proteomes" id="UP001152795"/>
    </source>
</evidence>
<dbReference type="InterPro" id="IPR050800">
    <property type="entry name" value="ARTD/PARP"/>
</dbReference>
<dbReference type="SUPFAM" id="SSF47587">
    <property type="entry name" value="Domain of poly(ADP-ribose) polymerase"/>
    <property type="match status" value="1"/>
</dbReference>
<evidence type="ECO:0000256" key="13">
    <source>
        <dbReference type="ARBA" id="ARBA00023125"/>
    </source>
</evidence>
<dbReference type="CDD" id="cd01437">
    <property type="entry name" value="parp_like"/>
    <property type="match status" value="1"/>
</dbReference>
<evidence type="ECO:0000256" key="14">
    <source>
        <dbReference type="ARBA" id="ARBA00023136"/>
    </source>
</evidence>
<keyword evidence="9" id="KW-0863">Zinc-finger</keyword>
<proteinExistence type="predicted"/>
<keyword evidence="5" id="KW-0812">Transmembrane</keyword>
<evidence type="ECO:0000256" key="9">
    <source>
        <dbReference type="ARBA" id="ARBA00022771"/>
    </source>
</evidence>
<keyword evidence="3" id="KW-0328">Glycosyltransferase</keyword>
<dbReference type="InterPro" id="IPR004102">
    <property type="entry name" value="Poly(ADP-ribose)pol_reg_dom"/>
</dbReference>
<evidence type="ECO:0000256" key="6">
    <source>
        <dbReference type="ARBA" id="ARBA00022695"/>
    </source>
</evidence>
<name>A0A7D9EW53_PARCT</name>
<dbReference type="EMBL" id="CACRXK020009238">
    <property type="protein sequence ID" value="CAB4016737.1"/>
    <property type="molecule type" value="Genomic_DNA"/>
</dbReference>
<keyword evidence="14" id="KW-0472">Membrane</keyword>
<dbReference type="Pfam" id="PF02877">
    <property type="entry name" value="PARP_reg"/>
    <property type="match status" value="1"/>
</dbReference>
<evidence type="ECO:0000256" key="5">
    <source>
        <dbReference type="ARBA" id="ARBA00022692"/>
    </source>
</evidence>
<evidence type="ECO:0000256" key="3">
    <source>
        <dbReference type="ARBA" id="ARBA00022676"/>
    </source>
</evidence>
<evidence type="ECO:0000256" key="4">
    <source>
        <dbReference type="ARBA" id="ARBA00022679"/>
    </source>
</evidence>
<evidence type="ECO:0000256" key="15">
    <source>
        <dbReference type="ARBA" id="ARBA00023242"/>
    </source>
</evidence>
<dbReference type="GO" id="GO:0006302">
    <property type="term" value="P:double-strand break repair"/>
    <property type="evidence" value="ECO:0007669"/>
    <property type="project" value="TreeGrafter"/>
</dbReference>
<dbReference type="InterPro" id="IPR012317">
    <property type="entry name" value="Poly(ADP-ribose)pol_cat_dom"/>
</dbReference>
<reference evidence="17" key="1">
    <citation type="submission" date="2020-04" db="EMBL/GenBank/DDBJ databases">
        <authorList>
            <person name="Alioto T."/>
            <person name="Alioto T."/>
            <person name="Gomez Garrido J."/>
        </authorList>
    </citation>
    <scope>NUCLEOTIDE SEQUENCE</scope>
    <source>
        <strain evidence="17">A484AB</strain>
    </source>
</reference>
<dbReference type="GO" id="GO:0016020">
    <property type="term" value="C:membrane"/>
    <property type="evidence" value="ECO:0007669"/>
    <property type="project" value="UniProtKB-SubCell"/>
</dbReference>
<comment type="caution">
    <text evidence="17">The sequence shown here is derived from an EMBL/GenBank/DDBJ whole genome shotgun (WGS) entry which is preliminary data.</text>
</comment>
<evidence type="ECO:0000256" key="1">
    <source>
        <dbReference type="ARBA" id="ARBA00004123"/>
    </source>
</evidence>
<comment type="subcellular location">
    <subcellularLocation>
        <location evidence="2">Membrane</location>
        <topology evidence="2">Multi-pass membrane protein</topology>
    </subcellularLocation>
    <subcellularLocation>
        <location evidence="1">Nucleus</location>
    </subcellularLocation>
</comment>
<dbReference type="InterPro" id="IPR018499">
    <property type="entry name" value="Tetraspanin/Peripherin"/>
</dbReference>
<organism evidence="17 18">
    <name type="scientific">Paramuricea clavata</name>
    <name type="common">Red gorgonian</name>
    <name type="synonym">Violescent sea-whip</name>
    <dbReference type="NCBI Taxonomy" id="317549"/>
    <lineage>
        <taxon>Eukaryota</taxon>
        <taxon>Metazoa</taxon>
        <taxon>Cnidaria</taxon>
        <taxon>Anthozoa</taxon>
        <taxon>Octocorallia</taxon>
        <taxon>Malacalcyonacea</taxon>
        <taxon>Plexauridae</taxon>
        <taxon>Paramuricea</taxon>
    </lineage>
</organism>
<dbReference type="Pfam" id="PF00644">
    <property type="entry name" value="PARP"/>
    <property type="match status" value="1"/>
</dbReference>
<accession>A0A7D9EW53</accession>
<keyword evidence="7" id="KW-0479">Metal-binding</keyword>
<evidence type="ECO:0000256" key="16">
    <source>
        <dbReference type="ARBA" id="ARBA00033987"/>
    </source>
</evidence>
<evidence type="ECO:0000256" key="7">
    <source>
        <dbReference type="ARBA" id="ARBA00022723"/>
    </source>
</evidence>
<dbReference type="Proteomes" id="UP001152795">
    <property type="component" value="Unassembled WGS sequence"/>
</dbReference>
<keyword evidence="11" id="KW-1133">Transmembrane helix</keyword>
<dbReference type="GO" id="GO:1990404">
    <property type="term" value="F:NAD+-protein mono-ADP-ribosyltransferase activity"/>
    <property type="evidence" value="ECO:0007669"/>
    <property type="project" value="TreeGrafter"/>
</dbReference>
<dbReference type="PROSITE" id="PS51060">
    <property type="entry name" value="PARP_ALPHA_HD"/>
    <property type="match status" value="1"/>
</dbReference>
<evidence type="ECO:0000256" key="8">
    <source>
        <dbReference type="ARBA" id="ARBA00022737"/>
    </source>
</evidence>
<keyword evidence="6" id="KW-0548">Nucleotidyltransferase</keyword>
<dbReference type="InterPro" id="IPR008952">
    <property type="entry name" value="Tetraspanin_EC2_sf"/>
</dbReference>
<dbReference type="FunFam" id="1.20.142.10:FF:000001">
    <property type="entry name" value="Poly [ADP-ribose] polymerase"/>
    <property type="match status" value="1"/>
</dbReference>
<feature type="non-terminal residue" evidence="17">
    <location>
        <position position="495"/>
    </location>
</feature>
<dbReference type="GO" id="GO:0005730">
    <property type="term" value="C:nucleolus"/>
    <property type="evidence" value="ECO:0007669"/>
    <property type="project" value="TreeGrafter"/>
</dbReference>
<dbReference type="Gene3D" id="3.90.228.10">
    <property type="match status" value="1"/>
</dbReference>
<evidence type="ECO:0000313" key="17">
    <source>
        <dbReference type="EMBL" id="CAB4016737.1"/>
    </source>
</evidence>
<dbReference type="AlphaFoldDB" id="A0A7D9EW53"/>
<comment type="catalytic activity">
    <reaction evidence="16">
        <text>NAD(+) + (ADP-D-ribosyl)n-acceptor = nicotinamide + (ADP-D-ribosyl)n+1-acceptor + H(+).</text>
        <dbReference type="EC" id="2.4.2.30"/>
    </reaction>
</comment>
<dbReference type="SUPFAM" id="SSF56399">
    <property type="entry name" value="ADP-ribosylation"/>
    <property type="match status" value="1"/>
</dbReference>
<gene>
    <name evidence="17" type="ORF">PACLA_8A038816</name>
</gene>
<keyword evidence="12" id="KW-0520">NAD</keyword>
<evidence type="ECO:0000256" key="2">
    <source>
        <dbReference type="ARBA" id="ARBA00004141"/>
    </source>
</evidence>
<dbReference type="Gene3D" id="1.20.142.10">
    <property type="entry name" value="Poly(ADP-ribose) polymerase, regulatory domain"/>
    <property type="match status" value="1"/>
</dbReference>
<keyword evidence="4" id="KW-0808">Transferase</keyword>
<dbReference type="PANTHER" id="PTHR10459">
    <property type="entry name" value="DNA LIGASE"/>
    <property type="match status" value="1"/>
</dbReference>
<keyword evidence="10" id="KW-0862">Zinc</keyword>
<dbReference type="PROSITE" id="PS51059">
    <property type="entry name" value="PARP_CATALYTIC"/>
    <property type="match status" value="1"/>
</dbReference>
<dbReference type="InterPro" id="IPR036616">
    <property type="entry name" value="Poly(ADP-ribose)pol_reg_dom_sf"/>
</dbReference>
<keyword evidence="13" id="KW-0238">DNA-binding</keyword>
<keyword evidence="8" id="KW-0677">Repeat</keyword>
<dbReference type="GO" id="GO:0070212">
    <property type="term" value="P:protein poly-ADP-ribosylation"/>
    <property type="evidence" value="ECO:0007669"/>
    <property type="project" value="TreeGrafter"/>
</dbReference>
<dbReference type="GO" id="GO:0003677">
    <property type="term" value="F:DNA binding"/>
    <property type="evidence" value="ECO:0007669"/>
    <property type="project" value="UniProtKB-KW"/>
</dbReference>
<dbReference type="GO" id="GO:0016779">
    <property type="term" value="F:nucleotidyltransferase activity"/>
    <property type="evidence" value="ECO:0007669"/>
    <property type="project" value="UniProtKB-KW"/>
</dbReference>
<dbReference type="GO" id="GO:0008270">
    <property type="term" value="F:zinc ion binding"/>
    <property type="evidence" value="ECO:0007669"/>
    <property type="project" value="UniProtKB-KW"/>
</dbReference>
<sequence>ISKKDSKMCGYTCIRYLVFFFNVIFFITGAGLVGTGAYLRVEKDDYLDLCDKYSWATGANILLAVGAIILVVAFFGCYGAWKQSSCLLGIFFVFLLIIFVLELAAGIYAATEKSKVEDELMGCLNGTLSDTDYNNAWKKFEVEFDCCGVNGHNIYTNCTGKWFYQDRLSKTTCQFNQLGEHCQSKLANWQLFNDKTKNHWEDKDCFEKIPGKYDLIIVDYNAEDKDETDAPAPGPPKPKIESKLDKRLQALIELICNVKRMEEAVKEMKYDTNKAPLGKLTKEQIKAGYSALKTIDQCISKNDFGSKLVAACDAFYTRIPHCFGMRQPPLIRTKDDVKLKIDLLEALGDIEIAMKILKEELDENPIDSHYKALKCGLLPIDNTSPNFKMIETYVKNTHAKTHSYYTMTVEEVFEIDHPSHSNFVDHGNRKLLWHGSRLTNWVGILTQGLRIAPPEAPVTGYMFGKGVYFADMCSKSANYCYTNRRQNTGLLILSE</sequence>
<keyword evidence="18" id="KW-1185">Reference proteome</keyword>
<feature type="non-terminal residue" evidence="17">
    <location>
        <position position="1"/>
    </location>
</feature>